<dbReference type="EMBL" id="LN713926">
    <property type="protein sequence ID" value="CEK42045.1"/>
    <property type="molecule type" value="Genomic_DNA"/>
</dbReference>
<dbReference type="PROSITE" id="PS50206">
    <property type="entry name" value="RHODANESE_3"/>
    <property type="match status" value="1"/>
</dbReference>
<feature type="transmembrane region" description="Helical" evidence="2">
    <location>
        <begin position="58"/>
        <end position="75"/>
    </location>
</feature>
<feature type="transmembrane region" description="Helical" evidence="2">
    <location>
        <begin position="467"/>
        <end position="491"/>
    </location>
</feature>
<accession>A0A0G4E477</accession>
<dbReference type="InterPro" id="IPR008279">
    <property type="entry name" value="PEP-util_enz_mobile_dom"/>
</dbReference>
<dbReference type="RefSeq" id="WP_192963261.1">
    <property type="nucleotide sequence ID" value="NZ_LN713926.1"/>
</dbReference>
<evidence type="ECO:0000313" key="6">
    <source>
        <dbReference type="EMBL" id="CEK42045.1"/>
    </source>
</evidence>
<evidence type="ECO:0000259" key="4">
    <source>
        <dbReference type="PROSITE" id="PS50206"/>
    </source>
</evidence>
<dbReference type="SUPFAM" id="SSF52009">
    <property type="entry name" value="Phosphohistidine domain"/>
    <property type="match status" value="1"/>
</dbReference>
<dbReference type="AlphaFoldDB" id="A0A0G4E477"/>
<dbReference type="GO" id="GO:0046872">
    <property type="term" value="F:metal ion binding"/>
    <property type="evidence" value="ECO:0007669"/>
    <property type="project" value="InterPro"/>
</dbReference>
<keyword evidence="3" id="KW-0732">Signal</keyword>
<evidence type="ECO:0000256" key="1">
    <source>
        <dbReference type="PROSITE-ProRule" id="PRU00409"/>
    </source>
</evidence>
<name>A0A0G4E477_PSEFS</name>
<dbReference type="PROSITE" id="PS50975">
    <property type="entry name" value="ATP_GRASP"/>
    <property type="match status" value="1"/>
</dbReference>
<feature type="signal peptide" evidence="3">
    <location>
        <begin position="1"/>
        <end position="20"/>
    </location>
</feature>
<dbReference type="InterPro" id="IPR036637">
    <property type="entry name" value="Phosphohistidine_dom_sf"/>
</dbReference>
<dbReference type="GO" id="GO:0005524">
    <property type="term" value="F:ATP binding"/>
    <property type="evidence" value="ECO:0007669"/>
    <property type="project" value="UniProtKB-UniRule"/>
</dbReference>
<evidence type="ECO:0000256" key="2">
    <source>
        <dbReference type="SAM" id="Phobius"/>
    </source>
</evidence>
<feature type="transmembrane region" description="Helical" evidence="2">
    <location>
        <begin position="526"/>
        <end position="548"/>
    </location>
</feature>
<dbReference type="Pfam" id="PF00391">
    <property type="entry name" value="PEP-utilizers"/>
    <property type="match status" value="1"/>
</dbReference>
<evidence type="ECO:0000256" key="3">
    <source>
        <dbReference type="SAM" id="SignalP"/>
    </source>
</evidence>
<protein>
    <submittedName>
        <fullName evidence="6">Uncharacterized protein</fullName>
    </submittedName>
</protein>
<sequence>MKKMTLIAAVLLMVPGVASAFPIAVGAAGVGVLGVMAFPFALLVAASVWAYKTKGRGLFPLVALLLAAVSFLFLVRDYAQDQEGKAALFTNADASFLSPSIPFPFVEPADQAQSPQAVTPAEFMAGIEAGHFKALKISTYPSLFMQTGQVGVDDFWRNKDLLVNAVNQLGGRVVLVDEYGGIAASVAGAALRNFGLNVGFLQGGTAALSKFGWQQIDSGEKVDGSLVTVPEYKNWISQHPGAYVLGITTDREFVQDGWVFGDRTLTLADFVANYDEIVGQTIGRPIFVVGFETNDTGATPITVSLLAKAGLDVHYVMPDHDEILIKPAYYDAYPNDTRTVSVEDAERYVLHRDDVEFLDFSERPWPIGVDFLKGRYHHLPMSEVAKGKLAPFVAGLDPSKVYIGLAFDRRTAYHALLAGELLSKRGVPWLGRFTEAASLTEPFLTVDDLNTDDEQTAYAVRELGGAIGYWMLGHGLVLAIIYGIITALPGIAIRRRRTARNTLIIAFEVIASCFAYQANADYPQTALAYFAFSVANTLGMLLVAYVAWRLNQPPIKAFSQFTQALPPKAALLNVAAERGYAVAKGIVVALEDVHQLSCAQHKQGRYIVRSAAMQESASHGATAGLFDSFVCANAADIPGRAIELFDSFSAAGTDGYAVVQEYVDGHWYGVIQLQGDEQSPYMVCDIGPAEAVTSGESSTKSFRFPAWDAKQAPREVRAAALALVDLMAAGAYSLEFALTSTGKLIVLQVNQSIFRACAGKRLQSSASKVVVEVGSAHPDPLSAAIVAALSPGHIFAFGTRRFCTVHAKWQTKLTVRNDLIALGFLPHKVKARHLVAWVDRHSRSTDLTAPSKADVHAVVDAVRNAAESIGRMNRIATSMLSVGRTSSWAGEFRYLASSHVGQMLDQSGKAAWLGMTVSPLSGFAASSNVEDFSDDELSAFLIEAATPEQWVKDATSVMLAIRLAALKPAVMRLIAEGEGQQLIDALESQVGYWGASLQVRESIPAVQHPQKLSEVFSGLTVSARSWRIPADGVSGVVIAHEAGEASGVLLIDRCNMSYLPALSRATAVIARQGSITSHLMQHAAAMKLPVIIGAELPDGLQVGVQVNINPQGEVARA</sequence>
<geneLocation type="plasmid" evidence="6">
    <name>pQBR57</name>
</geneLocation>
<proteinExistence type="predicted"/>
<reference evidence="6" key="2">
    <citation type="submission" date="2015-06" db="EMBL/GenBank/DDBJ databases">
        <title>Environmentally co-occuring mercury resistance plasmids are genetically and phenotypically diverse and confer variable context-dependent fitness effects.</title>
        <authorList>
            <person name="Hall J.P.J."/>
            <person name="Harrison E."/>
            <person name="Lilley A.K."/>
            <person name="Paterson S."/>
            <person name="Spiers A.J."/>
            <person name="Brockhurst M.A."/>
        </authorList>
    </citation>
    <scope>NUCLEOTIDE SEQUENCE [LARGE SCALE GENOMIC DNA]</scope>
    <source>
        <strain evidence="6">SBW25</strain>
        <plasmid evidence="6">pQBR57</plasmid>
    </source>
</reference>
<dbReference type="InterPro" id="IPR011761">
    <property type="entry name" value="ATP-grasp"/>
</dbReference>
<organism evidence="6">
    <name type="scientific">Pseudomonas fluorescens (strain SBW25)</name>
    <dbReference type="NCBI Taxonomy" id="216595"/>
    <lineage>
        <taxon>Bacteria</taxon>
        <taxon>Pseudomonadati</taxon>
        <taxon>Pseudomonadota</taxon>
        <taxon>Gammaproteobacteria</taxon>
        <taxon>Pseudomonadales</taxon>
        <taxon>Pseudomonadaceae</taxon>
        <taxon>Pseudomonas</taxon>
    </lineage>
</organism>
<feature type="transmembrane region" description="Helical" evidence="2">
    <location>
        <begin position="30"/>
        <end position="51"/>
    </location>
</feature>
<dbReference type="InterPro" id="IPR001763">
    <property type="entry name" value="Rhodanese-like_dom"/>
</dbReference>
<dbReference type="SUPFAM" id="SSF56059">
    <property type="entry name" value="Glutathione synthetase ATP-binding domain-like"/>
    <property type="match status" value="1"/>
</dbReference>
<keyword evidence="2" id="KW-0812">Transmembrane</keyword>
<keyword evidence="6" id="KW-0614">Plasmid</keyword>
<keyword evidence="1" id="KW-0547">Nucleotide-binding</keyword>
<dbReference type="Gene3D" id="3.50.30.10">
    <property type="entry name" value="Phosphohistidine domain"/>
    <property type="match status" value="1"/>
</dbReference>
<feature type="domain" description="ATP-grasp" evidence="5">
    <location>
        <begin position="572"/>
        <end position="775"/>
    </location>
</feature>
<keyword evidence="1" id="KW-0067">ATP-binding</keyword>
<gene>
    <name evidence="6" type="ORF">PQBR57_0092</name>
</gene>
<evidence type="ECO:0000259" key="5">
    <source>
        <dbReference type="PROSITE" id="PS50975"/>
    </source>
</evidence>
<feature type="chain" id="PRO_5005187320" evidence="3">
    <location>
        <begin position="21"/>
        <end position="1117"/>
    </location>
</feature>
<feature type="domain" description="Rhodanese" evidence="4">
    <location>
        <begin position="172"/>
        <end position="217"/>
    </location>
</feature>
<reference evidence="6" key="1">
    <citation type="submission" date="2014-12" db="EMBL/GenBank/DDBJ databases">
        <authorList>
            <person name="Hall J."/>
        </authorList>
    </citation>
    <scope>NUCLEOTIDE SEQUENCE [LARGE SCALE GENOMIC DNA]</scope>
    <source>
        <strain evidence="6">SBW25</strain>
        <plasmid evidence="6">pQBR57</plasmid>
    </source>
</reference>
<keyword evidence="2" id="KW-1133">Transmembrane helix</keyword>
<dbReference type="GO" id="GO:0016772">
    <property type="term" value="F:transferase activity, transferring phosphorus-containing groups"/>
    <property type="evidence" value="ECO:0007669"/>
    <property type="project" value="InterPro"/>
</dbReference>
<keyword evidence="2" id="KW-0472">Membrane</keyword>